<reference evidence="2" key="1">
    <citation type="journal article" date="2014" name="Int. J. Syst. Evol. Microbiol.">
        <title>Complete genome sequence of Corynebacterium casei LMG S-19264T (=DSM 44701T), isolated from a smear-ripened cheese.</title>
        <authorList>
            <consortium name="US DOE Joint Genome Institute (JGI-PGF)"/>
            <person name="Walter F."/>
            <person name="Albersmeier A."/>
            <person name="Kalinowski J."/>
            <person name="Ruckert C."/>
        </authorList>
    </citation>
    <scope>NUCLEOTIDE SEQUENCE</scope>
    <source>
        <strain evidence="2">VKM B-2789</strain>
    </source>
</reference>
<dbReference type="EMBL" id="BSFM01000017">
    <property type="protein sequence ID" value="GLK85547.1"/>
    <property type="molecule type" value="Genomic_DNA"/>
</dbReference>
<accession>A0A9W6JYL9</accession>
<dbReference type="AlphaFoldDB" id="A0A9W6JYL9"/>
<protein>
    <submittedName>
        <fullName evidence="2">Uncharacterized protein</fullName>
    </submittedName>
</protein>
<organism evidence="2 3">
    <name type="scientific">Ancylobacter defluvii</name>
    <dbReference type="NCBI Taxonomy" id="1282440"/>
    <lineage>
        <taxon>Bacteria</taxon>
        <taxon>Pseudomonadati</taxon>
        <taxon>Pseudomonadota</taxon>
        <taxon>Alphaproteobacteria</taxon>
        <taxon>Hyphomicrobiales</taxon>
        <taxon>Xanthobacteraceae</taxon>
        <taxon>Ancylobacter</taxon>
    </lineage>
</organism>
<proteinExistence type="predicted"/>
<feature type="region of interest" description="Disordered" evidence="1">
    <location>
        <begin position="1"/>
        <end position="20"/>
    </location>
</feature>
<name>A0A9W6JYL9_9HYPH</name>
<evidence type="ECO:0000256" key="1">
    <source>
        <dbReference type="SAM" id="MobiDB-lite"/>
    </source>
</evidence>
<comment type="caution">
    <text evidence="2">The sequence shown here is derived from an EMBL/GenBank/DDBJ whole genome shotgun (WGS) entry which is preliminary data.</text>
</comment>
<gene>
    <name evidence="2" type="ORF">GCM10017653_36170</name>
</gene>
<reference evidence="2" key="2">
    <citation type="submission" date="2023-01" db="EMBL/GenBank/DDBJ databases">
        <authorList>
            <person name="Sun Q."/>
            <person name="Evtushenko L."/>
        </authorList>
    </citation>
    <scope>NUCLEOTIDE SEQUENCE</scope>
    <source>
        <strain evidence="2">VKM B-2789</strain>
    </source>
</reference>
<evidence type="ECO:0000313" key="2">
    <source>
        <dbReference type="EMBL" id="GLK85547.1"/>
    </source>
</evidence>
<keyword evidence="3" id="KW-1185">Reference proteome</keyword>
<sequence length="57" mass="6448">MEDSPSLKKGKPAALAATHPHRPYASMNWIRFNGSLRRNSREGRTQQYLSPLSGPPW</sequence>
<dbReference type="Proteomes" id="UP001143330">
    <property type="component" value="Unassembled WGS sequence"/>
</dbReference>
<evidence type="ECO:0000313" key="3">
    <source>
        <dbReference type="Proteomes" id="UP001143330"/>
    </source>
</evidence>
<feature type="region of interest" description="Disordered" evidence="1">
    <location>
        <begin position="38"/>
        <end position="57"/>
    </location>
</feature>